<keyword evidence="4" id="KW-0378">Hydrolase</keyword>
<dbReference type="GO" id="GO:0004488">
    <property type="term" value="F:methylenetetrahydrofolate dehydrogenase (NADP+) activity"/>
    <property type="evidence" value="ECO:0007669"/>
    <property type="project" value="InterPro"/>
</dbReference>
<dbReference type="GO" id="GO:0004477">
    <property type="term" value="F:methenyltetrahydrofolate cyclohydrolase activity"/>
    <property type="evidence" value="ECO:0007669"/>
    <property type="project" value="TreeGrafter"/>
</dbReference>
<dbReference type="CDD" id="cd01080">
    <property type="entry name" value="NAD_bind_m-THF_DH_Cyclohyd"/>
    <property type="match status" value="1"/>
</dbReference>
<evidence type="ECO:0000256" key="1">
    <source>
        <dbReference type="ARBA" id="ARBA00004777"/>
    </source>
</evidence>
<dbReference type="Gene3D" id="3.40.50.720">
    <property type="entry name" value="NAD(P)-binding Rossmann-like Domain"/>
    <property type="match status" value="1"/>
</dbReference>
<dbReference type="PRINTS" id="PR00085">
    <property type="entry name" value="THFDHDRGNASE"/>
</dbReference>
<dbReference type="STRING" id="312017.I7MHI6"/>
<evidence type="ECO:0000256" key="7">
    <source>
        <dbReference type="ARBA" id="ARBA00023268"/>
    </source>
</evidence>
<evidence type="ECO:0000256" key="2">
    <source>
        <dbReference type="ARBA" id="ARBA00011738"/>
    </source>
</evidence>
<feature type="domain" description="Tetrahydrofolate dehydrogenase/cyclohydrolase NAD(P)-binding" evidence="10">
    <location>
        <begin position="169"/>
        <end position="314"/>
    </location>
</feature>
<dbReference type="InterPro" id="IPR020630">
    <property type="entry name" value="THF_DH/CycHdrlase_cat_dom"/>
</dbReference>
<dbReference type="PANTHER" id="PTHR48099">
    <property type="entry name" value="C-1-TETRAHYDROFOLATE SYNTHASE, CYTOPLASMIC-RELATED"/>
    <property type="match status" value="1"/>
</dbReference>
<dbReference type="InterPro" id="IPR000672">
    <property type="entry name" value="THF_DH/CycHdrlase"/>
</dbReference>
<evidence type="ECO:0000256" key="3">
    <source>
        <dbReference type="ARBA" id="ARBA00022563"/>
    </source>
</evidence>
<dbReference type="InterPro" id="IPR036291">
    <property type="entry name" value="NAD(P)-bd_dom_sf"/>
</dbReference>
<dbReference type="Proteomes" id="UP000009168">
    <property type="component" value="Unassembled WGS sequence"/>
</dbReference>
<feature type="region of interest" description="Disordered" evidence="8">
    <location>
        <begin position="330"/>
        <end position="349"/>
    </location>
</feature>
<reference evidence="12" key="1">
    <citation type="journal article" date="2006" name="PLoS Biol.">
        <title>Macronuclear genome sequence of the ciliate Tetrahymena thermophila, a model eukaryote.</title>
        <authorList>
            <person name="Eisen J.A."/>
            <person name="Coyne R.S."/>
            <person name="Wu M."/>
            <person name="Wu D."/>
            <person name="Thiagarajan M."/>
            <person name="Wortman J.R."/>
            <person name="Badger J.H."/>
            <person name="Ren Q."/>
            <person name="Amedeo P."/>
            <person name="Jones K.M."/>
            <person name="Tallon L.J."/>
            <person name="Delcher A.L."/>
            <person name="Salzberg S.L."/>
            <person name="Silva J.C."/>
            <person name="Haas B.J."/>
            <person name="Majoros W.H."/>
            <person name="Farzad M."/>
            <person name="Carlton J.M."/>
            <person name="Smith R.K. Jr."/>
            <person name="Garg J."/>
            <person name="Pearlman R.E."/>
            <person name="Karrer K.M."/>
            <person name="Sun L."/>
            <person name="Manning G."/>
            <person name="Elde N.C."/>
            <person name="Turkewitz A.P."/>
            <person name="Asai D.J."/>
            <person name="Wilkes D.E."/>
            <person name="Wang Y."/>
            <person name="Cai H."/>
            <person name="Collins K."/>
            <person name="Stewart B.A."/>
            <person name="Lee S.R."/>
            <person name="Wilamowska K."/>
            <person name="Weinberg Z."/>
            <person name="Ruzzo W.L."/>
            <person name="Wloga D."/>
            <person name="Gaertig J."/>
            <person name="Frankel J."/>
            <person name="Tsao C.-C."/>
            <person name="Gorovsky M.A."/>
            <person name="Keeling P.J."/>
            <person name="Waller R.F."/>
            <person name="Patron N.J."/>
            <person name="Cherry J.M."/>
            <person name="Stover N.A."/>
            <person name="Krieger C.J."/>
            <person name="del Toro C."/>
            <person name="Ryder H.F."/>
            <person name="Williamson S.C."/>
            <person name="Barbeau R.A."/>
            <person name="Hamilton E.P."/>
            <person name="Orias E."/>
        </authorList>
    </citation>
    <scope>NUCLEOTIDE SEQUENCE [LARGE SCALE GENOMIC DNA]</scope>
    <source>
        <strain evidence="12">SB210</strain>
    </source>
</reference>
<keyword evidence="7" id="KW-0511">Multifunctional enzyme</keyword>
<evidence type="ECO:0000313" key="11">
    <source>
        <dbReference type="EMBL" id="EAS03005.2"/>
    </source>
</evidence>
<evidence type="ECO:0000256" key="5">
    <source>
        <dbReference type="ARBA" id="ARBA00022857"/>
    </source>
</evidence>
<dbReference type="SUPFAM" id="SSF51735">
    <property type="entry name" value="NAD(P)-binding Rossmann-fold domains"/>
    <property type="match status" value="1"/>
</dbReference>
<evidence type="ECO:0000256" key="4">
    <source>
        <dbReference type="ARBA" id="ARBA00022801"/>
    </source>
</evidence>
<evidence type="ECO:0000256" key="6">
    <source>
        <dbReference type="ARBA" id="ARBA00023002"/>
    </source>
</evidence>
<name>I7MHI6_TETTS</name>
<feature type="domain" description="Tetrahydrofolate dehydrogenase/cyclohydrolase catalytic" evidence="9">
    <location>
        <begin position="32"/>
        <end position="147"/>
    </location>
</feature>
<dbReference type="OrthoDB" id="5126881at2759"/>
<gene>
    <name evidence="11" type="ORF">TTHERM_00494660</name>
</gene>
<dbReference type="EMBL" id="GG662512">
    <property type="protein sequence ID" value="EAS03005.2"/>
    <property type="molecule type" value="Genomic_DNA"/>
</dbReference>
<dbReference type="GeneID" id="7840620"/>
<evidence type="ECO:0000259" key="10">
    <source>
        <dbReference type="Pfam" id="PF02882"/>
    </source>
</evidence>
<dbReference type="FunFam" id="3.40.50.10860:FF:000005">
    <property type="entry name" value="C-1-tetrahydrofolate synthase, cytoplasmic, putative"/>
    <property type="match status" value="1"/>
</dbReference>
<keyword evidence="3" id="KW-0554">One-carbon metabolism</keyword>
<dbReference type="InterPro" id="IPR046346">
    <property type="entry name" value="Aminoacid_DH-like_N_sf"/>
</dbReference>
<accession>I7MHI6</accession>
<keyword evidence="5" id="KW-0521">NADP</keyword>
<keyword evidence="6" id="KW-0560">Oxidoreductase</keyword>
<evidence type="ECO:0000259" key="9">
    <source>
        <dbReference type="Pfam" id="PF00763"/>
    </source>
</evidence>
<dbReference type="AlphaFoldDB" id="I7MHI6"/>
<comment type="pathway">
    <text evidence="1">One-carbon metabolism; tetrahydrofolate interconversion.</text>
</comment>
<dbReference type="eggNOG" id="KOG4230">
    <property type="taxonomic scope" value="Eukaryota"/>
</dbReference>
<dbReference type="KEGG" id="tet:TTHERM_00494660"/>
<keyword evidence="12" id="KW-1185">Reference proteome</keyword>
<dbReference type="InParanoid" id="I7MHI6"/>
<dbReference type="Gene3D" id="3.40.50.10860">
    <property type="entry name" value="Leucine Dehydrogenase, chain A, domain 1"/>
    <property type="match status" value="1"/>
</dbReference>
<dbReference type="SUPFAM" id="SSF53223">
    <property type="entry name" value="Aminoacid dehydrogenase-like, N-terminal domain"/>
    <property type="match status" value="1"/>
</dbReference>
<dbReference type="PANTHER" id="PTHR48099:SF5">
    <property type="entry name" value="C-1-TETRAHYDROFOLATE SYNTHASE, CYTOPLASMIC"/>
    <property type="match status" value="1"/>
</dbReference>
<comment type="subunit">
    <text evidence="2">Homodimer.</text>
</comment>
<sequence>MFMKFTVKTTQHFLNVIKRSFSVQAEQPILVNGNKISKDVLQKVKERILSIRERVNIREPKLAIILVGNAADSISYVSVKQRACKRVGVQSELIHLPETTTQKEVIQIVEDLNKREDVDSILTQLPFPAQISKTIVINQIEPSKDVDGLQRCFLTQQLIWDDHNNRALPCTPQSCLHILDTHKIDVKGKQVVMLGKGLLVGSPLGAILLGRGAIVSMCDKKSDLSIALKDADILVSATGVRKLVKGEQLKKGVIVIDVGCSRPLPHEDQSSIVGDVEFESVILKASLLTPVPGGVGPVTVSMLIQNVVKQWERNNSVLISQVKFEDVNQQDRESLDSMEKEQQVDSHQKQINDINEGIYKEEIADQQQEKLKKIIQNPKKDILIQ</sequence>
<organism evidence="11 12">
    <name type="scientific">Tetrahymena thermophila (strain SB210)</name>
    <dbReference type="NCBI Taxonomy" id="312017"/>
    <lineage>
        <taxon>Eukaryota</taxon>
        <taxon>Sar</taxon>
        <taxon>Alveolata</taxon>
        <taxon>Ciliophora</taxon>
        <taxon>Intramacronucleata</taxon>
        <taxon>Oligohymenophorea</taxon>
        <taxon>Hymenostomatida</taxon>
        <taxon>Tetrahymenina</taxon>
        <taxon>Tetrahymenidae</taxon>
        <taxon>Tetrahymena</taxon>
    </lineage>
</organism>
<dbReference type="Pfam" id="PF02882">
    <property type="entry name" value="THF_DHG_CYH_C"/>
    <property type="match status" value="1"/>
</dbReference>
<dbReference type="Pfam" id="PF00763">
    <property type="entry name" value="THF_DHG_CYH"/>
    <property type="match status" value="1"/>
</dbReference>
<dbReference type="HAMAP" id="MF_01576">
    <property type="entry name" value="THF_DHG_CYH"/>
    <property type="match status" value="1"/>
</dbReference>
<evidence type="ECO:0000313" key="12">
    <source>
        <dbReference type="Proteomes" id="UP000009168"/>
    </source>
</evidence>
<protein>
    <submittedName>
        <fullName evidence="11">Methylene-tetrahydrofolate dehydrogenase/cyclohydrolase NADP-binding domain protein</fullName>
    </submittedName>
</protein>
<proteinExistence type="inferred from homology"/>
<dbReference type="RefSeq" id="XP_001023250.2">
    <property type="nucleotide sequence ID" value="XM_001023250.2"/>
</dbReference>
<dbReference type="GO" id="GO:0035999">
    <property type="term" value="P:tetrahydrofolate interconversion"/>
    <property type="evidence" value="ECO:0007669"/>
    <property type="project" value="TreeGrafter"/>
</dbReference>
<dbReference type="GO" id="GO:0005829">
    <property type="term" value="C:cytosol"/>
    <property type="evidence" value="ECO:0007669"/>
    <property type="project" value="TreeGrafter"/>
</dbReference>
<evidence type="ECO:0000256" key="8">
    <source>
        <dbReference type="SAM" id="MobiDB-lite"/>
    </source>
</evidence>
<dbReference type="InterPro" id="IPR020631">
    <property type="entry name" value="THF_DH/CycHdrlase_NAD-bd_dom"/>
</dbReference>